<evidence type="ECO:0000256" key="4">
    <source>
        <dbReference type="ARBA" id="ARBA00023006"/>
    </source>
</evidence>
<evidence type="ECO:0000313" key="8">
    <source>
        <dbReference type="EMBL" id="KAF0539091.1"/>
    </source>
</evidence>
<evidence type="ECO:0000256" key="5">
    <source>
        <dbReference type="ARBA" id="ARBA00023136"/>
    </source>
</evidence>
<dbReference type="GO" id="GO:0030295">
    <property type="term" value="F:protein kinase activator activity"/>
    <property type="evidence" value="ECO:0007669"/>
    <property type="project" value="TreeGrafter"/>
</dbReference>
<sequence length="458" mass="53207">MESKLINLTSLSQQALKLGEKLCHKADTLVKECKNDIENIEIIYPKLRFIWGELGVQVQSVQKLKKIAVKQNEILQEFYANKEQELSIIIDKLDNTLESLRHKHVDSAIRENAVAIERAMARENNSNILGDLEKGIEFDLKNKDLAEKPYLYDYVEEQGVQDLKTKTQEEVSAIQQYHATSSTILEQINTQQKQLDEMLLNNNNISLEKSGMDFSHKFMDLEQEASSMAETLVSLARNYDQVSAALKACQLHADASLNLDISVLEKDTGLLPTIVQELQEGLQYIESLSEEVRIINHIYHVSYDEANKLFSELDNFGSSFENFSNTIKELEVDFEKSSVIVDRFLDELLNLNMLYEEFSRAYDYMIIEIDRRYKVKEQHEKLIEDYSNKLEGLYFEESKQRDLFLQNYGRYLPEDLCPPIREPPIRYEIITKDEIKLPVLSYKTLLEAQENLLKYKSL</sequence>
<dbReference type="AlphaFoldDB" id="A0A8H4ER81"/>
<accession>A0A8H4ER81</accession>
<dbReference type="Proteomes" id="UP000439903">
    <property type="component" value="Unassembled WGS sequence"/>
</dbReference>
<keyword evidence="9" id="KW-1185">Reference proteome</keyword>
<keyword evidence="5" id="KW-0472">Membrane</keyword>
<dbReference type="InterPro" id="IPR045326">
    <property type="entry name" value="ATG17-like_dom"/>
</dbReference>
<dbReference type="EMBL" id="WTPW01000175">
    <property type="protein sequence ID" value="KAF0539091.1"/>
    <property type="molecule type" value="Genomic_DNA"/>
</dbReference>
<dbReference type="GO" id="GO:0000422">
    <property type="term" value="P:autophagy of mitochondrion"/>
    <property type="evidence" value="ECO:0007669"/>
    <property type="project" value="TreeGrafter"/>
</dbReference>
<protein>
    <recommendedName>
        <fullName evidence="2 6">Autophagy-related protein 17</fullName>
    </recommendedName>
</protein>
<dbReference type="InterPro" id="IPR007240">
    <property type="entry name" value="Atg17"/>
</dbReference>
<evidence type="ECO:0000259" key="7">
    <source>
        <dbReference type="Pfam" id="PF04108"/>
    </source>
</evidence>
<feature type="domain" description="Autophagy protein ATG17-like" evidence="7">
    <location>
        <begin position="19"/>
        <end position="412"/>
    </location>
</feature>
<reference evidence="8 9" key="1">
    <citation type="journal article" date="2019" name="Environ. Microbiol.">
        <title>At the nexus of three kingdoms: the genome of the mycorrhizal fungus Gigaspora margarita provides insights into plant, endobacterial and fungal interactions.</title>
        <authorList>
            <person name="Venice F."/>
            <person name="Ghignone S."/>
            <person name="Salvioli di Fossalunga A."/>
            <person name="Amselem J."/>
            <person name="Novero M."/>
            <person name="Xianan X."/>
            <person name="Sedzielewska Toro K."/>
            <person name="Morin E."/>
            <person name="Lipzen A."/>
            <person name="Grigoriev I.V."/>
            <person name="Henrissat B."/>
            <person name="Martin F.M."/>
            <person name="Bonfante P."/>
        </authorList>
    </citation>
    <scope>NUCLEOTIDE SEQUENCE [LARGE SCALE GENOMIC DNA]</scope>
    <source>
        <strain evidence="8 9">BEG34</strain>
    </source>
</reference>
<name>A0A8H4ER81_GIGMA</name>
<evidence type="ECO:0000256" key="2">
    <source>
        <dbReference type="ARBA" id="ARBA00013806"/>
    </source>
</evidence>
<proteinExistence type="inferred from homology"/>
<dbReference type="OrthoDB" id="1937984at2759"/>
<keyword evidence="4 6" id="KW-0072">Autophagy</keyword>
<keyword evidence="3 6" id="KW-0963">Cytoplasm</keyword>
<comment type="subcellular location">
    <subcellularLocation>
        <location evidence="6">Cytoplasm</location>
    </subcellularLocation>
    <subcellularLocation>
        <location evidence="6">Preautophagosomal structure membrane</location>
        <topology evidence="6">Peripheral membrane protein</topology>
    </subcellularLocation>
</comment>
<dbReference type="PANTHER" id="PTHR28005:SF1">
    <property type="entry name" value="AUTOPHAGY-RELATED PROTEIN 17"/>
    <property type="match status" value="1"/>
</dbReference>
<evidence type="ECO:0000256" key="3">
    <source>
        <dbReference type="ARBA" id="ARBA00022490"/>
    </source>
</evidence>
<organism evidence="8 9">
    <name type="scientific">Gigaspora margarita</name>
    <dbReference type="NCBI Taxonomy" id="4874"/>
    <lineage>
        <taxon>Eukaryota</taxon>
        <taxon>Fungi</taxon>
        <taxon>Fungi incertae sedis</taxon>
        <taxon>Mucoromycota</taxon>
        <taxon>Glomeromycotina</taxon>
        <taxon>Glomeromycetes</taxon>
        <taxon>Diversisporales</taxon>
        <taxon>Gigasporaceae</taxon>
        <taxon>Gigaspora</taxon>
    </lineage>
</organism>
<evidence type="ECO:0000256" key="1">
    <source>
        <dbReference type="ARBA" id="ARBA00006259"/>
    </source>
</evidence>
<evidence type="ECO:0000313" key="9">
    <source>
        <dbReference type="Proteomes" id="UP000439903"/>
    </source>
</evidence>
<comment type="caution">
    <text evidence="8">The sequence shown here is derived from an EMBL/GenBank/DDBJ whole genome shotgun (WGS) entry which is preliminary data.</text>
</comment>
<evidence type="ECO:0000256" key="6">
    <source>
        <dbReference type="RuleBase" id="RU368080"/>
    </source>
</evidence>
<dbReference type="GO" id="GO:1990316">
    <property type="term" value="C:Atg1/ULK1 kinase complex"/>
    <property type="evidence" value="ECO:0007669"/>
    <property type="project" value="TreeGrafter"/>
</dbReference>
<dbReference type="GO" id="GO:0000045">
    <property type="term" value="P:autophagosome assembly"/>
    <property type="evidence" value="ECO:0007669"/>
    <property type="project" value="TreeGrafter"/>
</dbReference>
<dbReference type="GO" id="GO:0034045">
    <property type="term" value="C:phagophore assembly site membrane"/>
    <property type="evidence" value="ECO:0007669"/>
    <property type="project" value="UniProtKB-SubCell"/>
</dbReference>
<gene>
    <name evidence="8" type="ORF">F8M41_007355</name>
</gene>
<dbReference type="PANTHER" id="PTHR28005">
    <property type="entry name" value="AUTOPHAGY-RELATED PROTEIN 17"/>
    <property type="match status" value="1"/>
</dbReference>
<comment type="function">
    <text evidence="6">Autophagy-specific protein that functions in response to autophagy-inducing signals as a scaffold to recruit other ATG proteins to organize preautophagosomal structure (PAS) formation. Modulates the timing and magnitude of the autophagy response, such as the size of the sequestering vesicles. Plays particularly a role in pexophagy and nucleophagy.</text>
</comment>
<comment type="similarity">
    <text evidence="1 6">Belongs to the ATG17 family.</text>
</comment>
<dbReference type="Pfam" id="PF04108">
    <property type="entry name" value="ATG17_like"/>
    <property type="match status" value="1"/>
</dbReference>
<dbReference type="GO" id="GO:0060090">
    <property type="term" value="F:molecular adaptor activity"/>
    <property type="evidence" value="ECO:0007669"/>
    <property type="project" value="TreeGrafter"/>
</dbReference>
<dbReference type="GO" id="GO:0034727">
    <property type="term" value="P:piecemeal microautophagy of the nucleus"/>
    <property type="evidence" value="ECO:0007669"/>
    <property type="project" value="TreeGrafter"/>
</dbReference>